<gene>
    <name evidence="3" type="ORF">H744_2c1612</name>
</gene>
<dbReference type="AlphaFoldDB" id="A0A0C5WZ50"/>
<dbReference type="KEGG" id="pgb:H744_2c1612"/>
<dbReference type="HOGENOM" id="CLU_2539628_0_0_6"/>
<evidence type="ECO:0000256" key="2">
    <source>
        <dbReference type="SAM" id="SignalP"/>
    </source>
</evidence>
<feature type="region of interest" description="Disordered" evidence="1">
    <location>
        <begin position="32"/>
        <end position="64"/>
    </location>
</feature>
<keyword evidence="2" id="KW-0732">Signal</keyword>
<dbReference type="Proteomes" id="UP000032303">
    <property type="component" value="Chromosome 2"/>
</dbReference>
<dbReference type="OrthoDB" id="5827888at2"/>
<reference evidence="3 4" key="1">
    <citation type="submission" date="2013-05" db="EMBL/GenBank/DDBJ databases">
        <title>Complete genome sequence of the lipase-producing bacterium Photobacterium gaetbulicola Gung47.</title>
        <authorList>
            <person name="Kim Y.-O."/>
        </authorList>
    </citation>
    <scope>NUCLEOTIDE SEQUENCE [LARGE SCALE GENOMIC DNA]</scope>
    <source>
        <strain evidence="3 4">Gung47</strain>
    </source>
</reference>
<name>A0A0C5WZ50_9GAMM</name>
<accession>A0A0C5WZ50</accession>
<feature type="compositionally biased region" description="Polar residues" evidence="1">
    <location>
        <begin position="32"/>
        <end position="51"/>
    </location>
</feature>
<organism evidence="3 4">
    <name type="scientific">Photobacterium gaetbulicola Gung47</name>
    <dbReference type="NCBI Taxonomy" id="658445"/>
    <lineage>
        <taxon>Bacteria</taxon>
        <taxon>Pseudomonadati</taxon>
        <taxon>Pseudomonadota</taxon>
        <taxon>Gammaproteobacteria</taxon>
        <taxon>Vibrionales</taxon>
        <taxon>Vibrionaceae</taxon>
        <taxon>Photobacterium</taxon>
    </lineage>
</organism>
<sequence>MKNVAFIIIAGLCFANSAVAYELQGRNDNSVVSPQTVKYQPSNYAPSSKELQGQKERTQFPALKTKYTKSDYKPSFDDIKGRS</sequence>
<proteinExistence type="predicted"/>
<evidence type="ECO:0000256" key="1">
    <source>
        <dbReference type="SAM" id="MobiDB-lite"/>
    </source>
</evidence>
<evidence type="ECO:0000313" key="3">
    <source>
        <dbReference type="EMBL" id="AJR08285.1"/>
    </source>
</evidence>
<feature type="signal peptide" evidence="2">
    <location>
        <begin position="1"/>
        <end position="20"/>
    </location>
</feature>
<evidence type="ECO:0000313" key="4">
    <source>
        <dbReference type="Proteomes" id="UP000032303"/>
    </source>
</evidence>
<dbReference type="EMBL" id="CP005974">
    <property type="protein sequence ID" value="AJR08285.1"/>
    <property type="molecule type" value="Genomic_DNA"/>
</dbReference>
<protein>
    <submittedName>
        <fullName evidence="3">Uncharacterized protein</fullName>
    </submittedName>
</protein>
<keyword evidence="4" id="KW-1185">Reference proteome</keyword>
<feature type="chain" id="PRO_5002184524" evidence="2">
    <location>
        <begin position="21"/>
        <end position="83"/>
    </location>
</feature>